<accession>A0A0E9PKV8</accession>
<dbReference type="AlphaFoldDB" id="A0A0E9PKV8"/>
<reference evidence="1" key="1">
    <citation type="submission" date="2014-11" db="EMBL/GenBank/DDBJ databases">
        <authorList>
            <person name="Amaro Gonzalez C."/>
        </authorList>
    </citation>
    <scope>NUCLEOTIDE SEQUENCE</scope>
</reference>
<reference evidence="1" key="2">
    <citation type="journal article" date="2015" name="Fish Shellfish Immunol.">
        <title>Early steps in the European eel (Anguilla anguilla)-Vibrio vulnificus interaction in the gills: Role of the RtxA13 toxin.</title>
        <authorList>
            <person name="Callol A."/>
            <person name="Pajuelo D."/>
            <person name="Ebbesson L."/>
            <person name="Teles M."/>
            <person name="MacKenzie S."/>
            <person name="Amaro C."/>
        </authorList>
    </citation>
    <scope>NUCLEOTIDE SEQUENCE</scope>
</reference>
<name>A0A0E9PKV8_ANGAN</name>
<organism evidence="1">
    <name type="scientific">Anguilla anguilla</name>
    <name type="common">European freshwater eel</name>
    <name type="synonym">Muraena anguilla</name>
    <dbReference type="NCBI Taxonomy" id="7936"/>
    <lineage>
        <taxon>Eukaryota</taxon>
        <taxon>Metazoa</taxon>
        <taxon>Chordata</taxon>
        <taxon>Craniata</taxon>
        <taxon>Vertebrata</taxon>
        <taxon>Euteleostomi</taxon>
        <taxon>Actinopterygii</taxon>
        <taxon>Neopterygii</taxon>
        <taxon>Teleostei</taxon>
        <taxon>Anguilliformes</taxon>
        <taxon>Anguillidae</taxon>
        <taxon>Anguilla</taxon>
    </lineage>
</organism>
<protein>
    <submittedName>
        <fullName evidence="1">Uncharacterized protein</fullName>
    </submittedName>
</protein>
<proteinExistence type="predicted"/>
<dbReference type="EMBL" id="GBXM01103423">
    <property type="protein sequence ID" value="JAH05154.1"/>
    <property type="molecule type" value="Transcribed_RNA"/>
</dbReference>
<evidence type="ECO:0000313" key="1">
    <source>
        <dbReference type="EMBL" id="JAH05154.1"/>
    </source>
</evidence>
<sequence>MFDTTTRGQPHQGMLNLKIMTIFCATMQTWHLSTQGQHFL</sequence>